<dbReference type="eggNOG" id="KOG1289">
    <property type="taxonomic scope" value="Eukaryota"/>
</dbReference>
<keyword evidence="3 6" id="KW-0812">Transmembrane</keyword>
<feature type="transmembrane region" description="Helical" evidence="6">
    <location>
        <begin position="158"/>
        <end position="182"/>
    </location>
</feature>
<comment type="subcellular location">
    <subcellularLocation>
        <location evidence="1">Membrane</location>
        <topology evidence="1">Multi-pass membrane protein</topology>
    </subcellularLocation>
</comment>
<gene>
    <name evidence="7" type="ORF">BN7_4559</name>
</gene>
<feature type="transmembrane region" description="Helical" evidence="6">
    <location>
        <begin position="202"/>
        <end position="222"/>
    </location>
</feature>
<feature type="transmembrane region" description="Helical" evidence="6">
    <location>
        <begin position="496"/>
        <end position="514"/>
    </location>
</feature>
<feature type="transmembrane region" description="Helical" evidence="6">
    <location>
        <begin position="234"/>
        <end position="260"/>
    </location>
</feature>
<keyword evidence="5 6" id="KW-0472">Membrane</keyword>
<name>K0KPP9_WICCF</name>
<protein>
    <submittedName>
        <fullName evidence="7">GABA-specific permease</fullName>
    </submittedName>
</protein>
<sequence>MSTPLKSIKSNELYTNFSNGLKSFKDLALNNEHEGLTSQKSKIRSIKSHQEINPLIKQTDDELLAQIGYKPELKRQFSTIQVFGVAFSIMGLLPSIASVIGQSFTTGSSSAIWGWFISGGLILLIGICMSELASSIPTSGGLYYWTYHYAPENWKIPLSFLVGNSNTVALTGALCSIDYGFAKEVLSIVYISKDGDFEITDAMTYGVYCACILSHILVTCLASKNIASLQSFSIVSNVLLIIFFIIVILVGTGTSSSHHFNNASFIFGNLETSLSDWSSGWSWIMNGMLPCIWTIGAFDSCVHMSEEAKNSSRSVPRGILGSITACWLLGWIILIVCGAVINPDLSSVIDSESGQPMAEIIYHSLGKKWSISFMSLIASCQWLMGASTITATSRQIWAFARDNGLIFSQFVKVVNKKLSVPIRAIWFNGVLAIIMGTLCLIGPTAANALFTLYICGNYFAWEIPIMLRIYRSFGPVDSIYKFKPGLFYMGPRLSPIINWITIFFTNFVIIMAMFPTSPHVDKENMNYTVVITMSTWILSMIYYYSYAKKTYFGPRNTLDEQEQDSDDYIEGNEMLNIDDIIEDKKE</sequence>
<dbReference type="AlphaFoldDB" id="K0KPP9"/>
<dbReference type="GO" id="GO:0016020">
    <property type="term" value="C:membrane"/>
    <property type="evidence" value="ECO:0007669"/>
    <property type="project" value="UniProtKB-SubCell"/>
</dbReference>
<keyword evidence="2" id="KW-0813">Transport</keyword>
<feature type="transmembrane region" description="Helical" evidence="6">
    <location>
        <begin position="112"/>
        <end position="137"/>
    </location>
</feature>
<evidence type="ECO:0000256" key="5">
    <source>
        <dbReference type="ARBA" id="ARBA00023136"/>
    </source>
</evidence>
<keyword evidence="8" id="KW-1185">Reference proteome</keyword>
<reference evidence="7 8" key="1">
    <citation type="journal article" date="2012" name="Eukaryot. Cell">
        <title>Draft genome sequence of Wickerhamomyces ciferrii NRRL Y-1031 F-60-10.</title>
        <authorList>
            <person name="Schneider J."/>
            <person name="Andrea H."/>
            <person name="Blom J."/>
            <person name="Jaenicke S."/>
            <person name="Ruckert C."/>
            <person name="Schorsch C."/>
            <person name="Szczepanowski R."/>
            <person name="Farwick M."/>
            <person name="Goesmann A."/>
            <person name="Puhler A."/>
            <person name="Schaffer S."/>
            <person name="Tauch A."/>
            <person name="Kohler T."/>
            <person name="Brinkrolf K."/>
        </authorList>
    </citation>
    <scope>NUCLEOTIDE SEQUENCE [LARGE SCALE GENOMIC DNA]</scope>
    <source>
        <strain evidence="8">ATCC 14091 / BCRC 22168 / CBS 111 / JCM 3599 / NBRC 0793 / NRRL Y-1031 F-60-10</strain>
    </source>
</reference>
<evidence type="ECO:0000256" key="1">
    <source>
        <dbReference type="ARBA" id="ARBA00004141"/>
    </source>
</evidence>
<dbReference type="STRING" id="1206466.K0KPP9"/>
<dbReference type="EMBL" id="CAIF01000177">
    <property type="protein sequence ID" value="CCH44981.1"/>
    <property type="molecule type" value="Genomic_DNA"/>
</dbReference>
<proteinExistence type="predicted"/>
<evidence type="ECO:0000313" key="8">
    <source>
        <dbReference type="Proteomes" id="UP000009328"/>
    </source>
</evidence>
<evidence type="ECO:0000313" key="7">
    <source>
        <dbReference type="EMBL" id="CCH44981.1"/>
    </source>
</evidence>
<evidence type="ECO:0000256" key="2">
    <source>
        <dbReference type="ARBA" id="ARBA00022448"/>
    </source>
</evidence>
<dbReference type="InParanoid" id="K0KPP9"/>
<feature type="transmembrane region" description="Helical" evidence="6">
    <location>
        <begin position="80"/>
        <end position="100"/>
    </location>
</feature>
<dbReference type="PIRSF" id="PIRSF006060">
    <property type="entry name" value="AA_transporter"/>
    <property type="match status" value="1"/>
</dbReference>
<dbReference type="HOGENOM" id="CLU_004495_0_3_1"/>
<feature type="transmembrane region" description="Helical" evidence="6">
    <location>
        <begin position="425"/>
        <end position="444"/>
    </location>
</feature>
<feature type="transmembrane region" description="Helical" evidence="6">
    <location>
        <begin position="319"/>
        <end position="341"/>
    </location>
</feature>
<feature type="transmembrane region" description="Helical" evidence="6">
    <location>
        <begin position="371"/>
        <end position="391"/>
    </location>
</feature>
<evidence type="ECO:0000256" key="4">
    <source>
        <dbReference type="ARBA" id="ARBA00022989"/>
    </source>
</evidence>
<dbReference type="Gene3D" id="1.20.1740.10">
    <property type="entry name" value="Amino acid/polyamine transporter I"/>
    <property type="match status" value="1"/>
</dbReference>
<evidence type="ECO:0000256" key="3">
    <source>
        <dbReference type="ARBA" id="ARBA00022692"/>
    </source>
</evidence>
<feature type="transmembrane region" description="Helical" evidence="6">
    <location>
        <begin position="280"/>
        <end position="298"/>
    </location>
</feature>
<keyword evidence="4 6" id="KW-1133">Transmembrane helix</keyword>
<dbReference type="Proteomes" id="UP000009328">
    <property type="component" value="Unassembled WGS sequence"/>
</dbReference>
<comment type="caution">
    <text evidence="7">The sequence shown here is derived from an EMBL/GenBank/DDBJ whole genome shotgun (WGS) entry which is preliminary data.</text>
</comment>
<organism evidence="7 8">
    <name type="scientific">Wickerhamomyces ciferrii (strain ATCC 14091 / BCRC 22168 / CBS 111 / JCM 3599 / NBRC 0793 / NRRL Y-1031 F-60-10)</name>
    <name type="common">Yeast</name>
    <name type="synonym">Pichia ciferrii</name>
    <dbReference type="NCBI Taxonomy" id="1206466"/>
    <lineage>
        <taxon>Eukaryota</taxon>
        <taxon>Fungi</taxon>
        <taxon>Dikarya</taxon>
        <taxon>Ascomycota</taxon>
        <taxon>Saccharomycotina</taxon>
        <taxon>Saccharomycetes</taxon>
        <taxon>Phaffomycetales</taxon>
        <taxon>Wickerhamomycetaceae</taxon>
        <taxon>Wickerhamomyces</taxon>
    </lineage>
</organism>
<dbReference type="Pfam" id="PF13520">
    <property type="entry name" value="AA_permease_2"/>
    <property type="match status" value="1"/>
</dbReference>
<feature type="transmembrane region" description="Helical" evidence="6">
    <location>
        <begin position="526"/>
        <end position="545"/>
    </location>
</feature>
<dbReference type="GO" id="GO:0022857">
    <property type="term" value="F:transmembrane transporter activity"/>
    <property type="evidence" value="ECO:0007669"/>
    <property type="project" value="InterPro"/>
</dbReference>
<evidence type="ECO:0000256" key="6">
    <source>
        <dbReference type="SAM" id="Phobius"/>
    </source>
</evidence>
<dbReference type="PANTHER" id="PTHR45649:SF6">
    <property type="entry name" value="GABA-SPECIFIC PERMEASE"/>
    <property type="match status" value="1"/>
</dbReference>
<accession>K0KPP9</accession>
<feature type="transmembrane region" description="Helical" evidence="6">
    <location>
        <begin position="450"/>
        <end position="470"/>
    </location>
</feature>
<dbReference type="PANTHER" id="PTHR45649">
    <property type="entry name" value="AMINO-ACID PERMEASE BAT1"/>
    <property type="match status" value="1"/>
</dbReference>
<dbReference type="InterPro" id="IPR002293">
    <property type="entry name" value="AA/rel_permease1"/>
</dbReference>